<dbReference type="CDD" id="cd06261">
    <property type="entry name" value="TM_PBP2"/>
    <property type="match status" value="1"/>
</dbReference>
<dbReference type="GO" id="GO:0005886">
    <property type="term" value="C:plasma membrane"/>
    <property type="evidence" value="ECO:0007669"/>
    <property type="project" value="UniProtKB-SubCell"/>
</dbReference>
<dbReference type="PANTHER" id="PTHR43227">
    <property type="entry name" value="BLL4140 PROTEIN"/>
    <property type="match status" value="1"/>
</dbReference>
<dbReference type="PROSITE" id="PS50928">
    <property type="entry name" value="ABC_TM1"/>
    <property type="match status" value="1"/>
</dbReference>
<organism evidence="9 10">
    <name type="scientific">Hydrogenoanaerobacterium saccharovorans</name>
    <dbReference type="NCBI Taxonomy" id="474960"/>
    <lineage>
        <taxon>Bacteria</taxon>
        <taxon>Bacillati</taxon>
        <taxon>Bacillota</taxon>
        <taxon>Clostridia</taxon>
        <taxon>Eubacteriales</taxon>
        <taxon>Oscillospiraceae</taxon>
        <taxon>Hydrogenoanaerobacterium</taxon>
    </lineage>
</organism>
<dbReference type="Pfam" id="PF00528">
    <property type="entry name" value="BPD_transp_1"/>
    <property type="match status" value="1"/>
</dbReference>
<dbReference type="InterPro" id="IPR050809">
    <property type="entry name" value="UgpAE/MalFG_permease"/>
</dbReference>
<dbReference type="InterPro" id="IPR035906">
    <property type="entry name" value="MetI-like_sf"/>
</dbReference>
<dbReference type="GO" id="GO:0055085">
    <property type="term" value="P:transmembrane transport"/>
    <property type="evidence" value="ECO:0007669"/>
    <property type="project" value="InterPro"/>
</dbReference>
<proteinExistence type="inferred from homology"/>
<evidence type="ECO:0000256" key="7">
    <source>
        <dbReference type="RuleBase" id="RU363032"/>
    </source>
</evidence>
<dbReference type="Proteomes" id="UP000199158">
    <property type="component" value="Unassembled WGS sequence"/>
</dbReference>
<evidence type="ECO:0000256" key="4">
    <source>
        <dbReference type="ARBA" id="ARBA00022692"/>
    </source>
</evidence>
<evidence type="ECO:0000259" key="8">
    <source>
        <dbReference type="PROSITE" id="PS50928"/>
    </source>
</evidence>
<dbReference type="PANTHER" id="PTHR43227:SF11">
    <property type="entry name" value="BLL4140 PROTEIN"/>
    <property type="match status" value="1"/>
</dbReference>
<evidence type="ECO:0000313" key="10">
    <source>
        <dbReference type="Proteomes" id="UP000199158"/>
    </source>
</evidence>
<dbReference type="Gene3D" id="1.10.3720.10">
    <property type="entry name" value="MetI-like"/>
    <property type="match status" value="1"/>
</dbReference>
<dbReference type="InterPro" id="IPR000515">
    <property type="entry name" value="MetI-like"/>
</dbReference>
<evidence type="ECO:0000256" key="3">
    <source>
        <dbReference type="ARBA" id="ARBA00022475"/>
    </source>
</evidence>
<feature type="transmembrane region" description="Helical" evidence="7">
    <location>
        <begin position="200"/>
        <end position="221"/>
    </location>
</feature>
<comment type="subcellular location">
    <subcellularLocation>
        <location evidence="1 7">Cell membrane</location>
        <topology evidence="1 7">Multi-pass membrane protein</topology>
    </subcellularLocation>
</comment>
<gene>
    <name evidence="9" type="ORF">SAMN05216180_2812</name>
</gene>
<evidence type="ECO:0000256" key="1">
    <source>
        <dbReference type="ARBA" id="ARBA00004651"/>
    </source>
</evidence>
<keyword evidence="3" id="KW-1003">Cell membrane</keyword>
<feature type="transmembrane region" description="Helical" evidence="7">
    <location>
        <begin position="66"/>
        <end position="92"/>
    </location>
</feature>
<comment type="similarity">
    <text evidence="7">Belongs to the binding-protein-dependent transport system permease family.</text>
</comment>
<feature type="transmembrane region" description="Helical" evidence="7">
    <location>
        <begin position="152"/>
        <end position="173"/>
    </location>
</feature>
<keyword evidence="10" id="KW-1185">Reference proteome</keyword>
<name>A0A1H8DUR2_9FIRM</name>
<evidence type="ECO:0000256" key="6">
    <source>
        <dbReference type="ARBA" id="ARBA00023136"/>
    </source>
</evidence>
<dbReference type="STRING" id="474960.SAMN05216180_2812"/>
<evidence type="ECO:0000256" key="2">
    <source>
        <dbReference type="ARBA" id="ARBA00022448"/>
    </source>
</evidence>
<accession>A0A1H8DUR2</accession>
<feature type="transmembrane region" description="Helical" evidence="7">
    <location>
        <begin position="104"/>
        <end position="124"/>
    </location>
</feature>
<keyword evidence="4 7" id="KW-0812">Transmembrane</keyword>
<keyword evidence="2 7" id="KW-0813">Transport</keyword>
<keyword evidence="5 7" id="KW-1133">Transmembrane helix</keyword>
<sequence>MKKSKIGFWGFVFPVLFAFVAVQLIPTIIGLGFSFTDWNGISSKLNFIGFTNYIKVFTGDPEFINAFVFTAKFAVVSVISVNAVGFVLALIVTQGFKGSNFLRAVFFMPNLIGGILLGFTWQFIFTKVFQSLGDLFHVGFLDGWLSTPETGFWGLVIVTTWQLAGYMMIIYIASIQNIPDSLKEAAQIDGAGAWKRLTKITIPLIAPAFTIGLFLSLSNSFKLFDQNLSLTGGNPYKSTQMLALNIYNTAFSYNDLGLAQAKAVVFLIVVAAISLTQLYFSKKREVEM</sequence>
<evidence type="ECO:0000256" key="5">
    <source>
        <dbReference type="ARBA" id="ARBA00022989"/>
    </source>
</evidence>
<dbReference type="OrthoDB" id="9786413at2"/>
<dbReference type="AlphaFoldDB" id="A0A1H8DUR2"/>
<feature type="transmembrane region" description="Helical" evidence="7">
    <location>
        <begin position="263"/>
        <end position="280"/>
    </location>
</feature>
<reference evidence="9 10" key="1">
    <citation type="submission" date="2016-10" db="EMBL/GenBank/DDBJ databases">
        <authorList>
            <person name="de Groot N.N."/>
        </authorList>
    </citation>
    <scope>NUCLEOTIDE SEQUENCE [LARGE SCALE GENOMIC DNA]</scope>
    <source>
        <strain evidence="9 10">CGMCC 1.5070</strain>
    </source>
</reference>
<dbReference type="EMBL" id="FOCG01000003">
    <property type="protein sequence ID" value="SEN11022.1"/>
    <property type="molecule type" value="Genomic_DNA"/>
</dbReference>
<feature type="transmembrane region" description="Helical" evidence="7">
    <location>
        <begin position="7"/>
        <end position="35"/>
    </location>
</feature>
<dbReference type="RefSeq" id="WP_092756242.1">
    <property type="nucleotide sequence ID" value="NZ_FOCG01000003.1"/>
</dbReference>
<feature type="domain" description="ABC transmembrane type-1" evidence="8">
    <location>
        <begin position="67"/>
        <end position="277"/>
    </location>
</feature>
<evidence type="ECO:0000313" key="9">
    <source>
        <dbReference type="EMBL" id="SEN11022.1"/>
    </source>
</evidence>
<keyword evidence="6 7" id="KW-0472">Membrane</keyword>
<dbReference type="SUPFAM" id="SSF161098">
    <property type="entry name" value="MetI-like"/>
    <property type="match status" value="1"/>
</dbReference>
<protein>
    <submittedName>
        <fullName evidence="9">Carbohydrate ABC transporter membrane protein 1, CUT1 family</fullName>
    </submittedName>
</protein>